<dbReference type="Gene3D" id="2.40.480.10">
    <property type="entry name" value="Allene oxide cyclase-like"/>
    <property type="match status" value="2"/>
</dbReference>
<keyword evidence="6" id="KW-1185">Reference proteome</keyword>
<dbReference type="PANTHER" id="PTHR46442">
    <property type="entry name" value="DIRIGENT PROTEIN"/>
    <property type="match status" value="1"/>
</dbReference>
<dbReference type="eggNOG" id="ENOG502QSN3">
    <property type="taxonomic scope" value="Eukaryota"/>
</dbReference>
<dbReference type="PANTHER" id="PTHR46442:SF6">
    <property type="entry name" value="DIRIGENT PROTEIN 5"/>
    <property type="match status" value="1"/>
</dbReference>
<keyword evidence="4" id="KW-0052">Apoplast</keyword>
<reference evidence="5" key="1">
    <citation type="submission" date="2015-04" db="UniProtKB">
        <authorList>
            <consortium name="EnsemblPlants"/>
        </authorList>
    </citation>
    <scope>IDENTIFICATION</scope>
</reference>
<comment type="subunit">
    <text evidence="2 4">Homodimer.</text>
</comment>
<dbReference type="Pfam" id="PF03018">
    <property type="entry name" value="Dirigent"/>
    <property type="match status" value="2"/>
</dbReference>
<evidence type="ECO:0000313" key="6">
    <source>
        <dbReference type="Proteomes" id="UP000026962"/>
    </source>
</evidence>
<dbReference type="Gramene" id="OPUNC07G22350.1">
    <property type="protein sequence ID" value="OPUNC07G22350.1"/>
    <property type="gene ID" value="OPUNC07G22350"/>
</dbReference>
<organism evidence="5">
    <name type="scientific">Oryza punctata</name>
    <name type="common">Red rice</name>
    <dbReference type="NCBI Taxonomy" id="4537"/>
    <lineage>
        <taxon>Eukaryota</taxon>
        <taxon>Viridiplantae</taxon>
        <taxon>Streptophyta</taxon>
        <taxon>Embryophyta</taxon>
        <taxon>Tracheophyta</taxon>
        <taxon>Spermatophyta</taxon>
        <taxon>Magnoliopsida</taxon>
        <taxon>Liliopsida</taxon>
        <taxon>Poales</taxon>
        <taxon>Poaceae</taxon>
        <taxon>BOP clade</taxon>
        <taxon>Oryzoideae</taxon>
        <taxon>Oryzeae</taxon>
        <taxon>Oryzinae</taxon>
        <taxon>Oryza</taxon>
    </lineage>
</organism>
<dbReference type="EnsemblPlants" id="OPUNC07G22350.1">
    <property type="protein sequence ID" value="OPUNC07G22350.1"/>
    <property type="gene ID" value="OPUNC07G22350"/>
</dbReference>
<evidence type="ECO:0000313" key="5">
    <source>
        <dbReference type="EnsemblPlants" id="OPUNC07G22350.1"/>
    </source>
</evidence>
<dbReference type="OMA" id="NKPCKRF"/>
<comment type="function">
    <text evidence="4">Dirigent proteins impart stereoselectivity on the phenoxy radical-coupling reaction, yielding optically active lignans from two molecules of coniferyl alcohol in the biosynthesis of lignans, flavonolignans, and alkaloids and thus plays a central role in plant secondary metabolism.</text>
</comment>
<dbReference type="GO" id="GO:0009699">
    <property type="term" value="P:phenylpropanoid biosynthetic process"/>
    <property type="evidence" value="ECO:0007669"/>
    <property type="project" value="UniProtKB-ARBA"/>
</dbReference>
<protein>
    <recommendedName>
        <fullName evidence="4">Dirigent protein</fullName>
    </recommendedName>
</protein>
<evidence type="ECO:0000256" key="4">
    <source>
        <dbReference type="RuleBase" id="RU363099"/>
    </source>
</evidence>
<evidence type="ECO:0000256" key="3">
    <source>
        <dbReference type="ARBA" id="ARBA00022525"/>
    </source>
</evidence>
<proteinExistence type="inferred from homology"/>
<feature type="chain" id="PRO_5008190896" description="Dirigent protein" evidence="4">
    <location>
        <begin position="26"/>
        <end position="403"/>
    </location>
</feature>
<reference evidence="5" key="2">
    <citation type="submission" date="2018-05" db="EMBL/GenBank/DDBJ databases">
        <title>OpunRS2 (Oryza punctata Reference Sequence Version 2).</title>
        <authorList>
            <person name="Zhang J."/>
            <person name="Kudrna D."/>
            <person name="Lee S."/>
            <person name="Talag J."/>
            <person name="Welchert J."/>
            <person name="Wing R.A."/>
        </authorList>
    </citation>
    <scope>NUCLEOTIDE SEQUENCE [LARGE SCALE GENOMIC DNA]</scope>
</reference>
<name>A0A0E0LNW3_ORYPU</name>
<keyword evidence="3 4" id="KW-0964">Secreted</keyword>
<evidence type="ECO:0000256" key="1">
    <source>
        <dbReference type="ARBA" id="ARBA00010746"/>
    </source>
</evidence>
<dbReference type="GO" id="GO:0048046">
    <property type="term" value="C:apoplast"/>
    <property type="evidence" value="ECO:0007669"/>
    <property type="project" value="UniProtKB-SubCell"/>
</dbReference>
<accession>A0A0E0LNW3</accession>
<dbReference type="Proteomes" id="UP000026962">
    <property type="component" value="Chromosome 7"/>
</dbReference>
<sequence>MAAMSKASLIVAAIFLLSLTSATVAHGLRSGRKFVMSYDEPCMEMRLYLHDILYDYSNSTSNSTSAAATKPTALATAVPSTGGTFFGRMVVFNDPMTKGKALPPSLEETAVRAQGFYFYDKKEDFSAWFAFSIVFNSTEHRGTLNLMGADPNTATRDISVVGGTGDFFMSRGVATLRTDAFEGFTYFRLQMDIKLYECYLGLMATWSNASLIVAAVVVLGLSSASVAHGRRGRSFVSSYDAPCKEMRLYLHDIIYDYSNSTSNSTSAAATKPTALSTAVSNPGYFFGEMVVFNDPMTEGKALPSPAMEKTAVRAQGLYLYDKKEAPNAWFAFSVVFNSTAHRGTLNLMGADLMSEKTRDLSVVGGTGDFFMARGVATLSTDEASADLSYFRLKVDIKLYECYV</sequence>
<dbReference type="InterPro" id="IPR004265">
    <property type="entry name" value="Dirigent"/>
</dbReference>
<dbReference type="HOGENOM" id="CLU_030137_0_0_1"/>
<keyword evidence="4" id="KW-0732">Signal</keyword>
<dbReference type="InterPro" id="IPR044859">
    <property type="entry name" value="Allene_oxi_cyc_Dirigent"/>
</dbReference>
<dbReference type="STRING" id="4537.A0A0E0LNW3"/>
<comment type="subcellular location">
    <subcellularLocation>
        <location evidence="4">Secreted</location>
        <location evidence="4">Extracellular space</location>
        <location evidence="4">Apoplast</location>
    </subcellularLocation>
</comment>
<comment type="similarity">
    <text evidence="1 4">Belongs to the plant dirigent protein family.</text>
</comment>
<evidence type="ECO:0000256" key="2">
    <source>
        <dbReference type="ARBA" id="ARBA00011738"/>
    </source>
</evidence>
<feature type="signal peptide" evidence="4">
    <location>
        <begin position="1"/>
        <end position="25"/>
    </location>
</feature>
<dbReference type="AlphaFoldDB" id="A0A0E0LNW3"/>